<dbReference type="AlphaFoldDB" id="S0EUS9"/>
<gene>
    <name evidence="3" type="ORF">CCALI_00265</name>
</gene>
<dbReference type="KEGG" id="ccz:CCALI_00265"/>
<dbReference type="Proteomes" id="UP000014227">
    <property type="component" value="Chromosome I"/>
</dbReference>
<dbReference type="PATRIC" id="fig|1303518.3.peg.268"/>
<organism evidence="3 4">
    <name type="scientific">Chthonomonas calidirosea (strain DSM 23976 / ICMP 18418 / T49)</name>
    <dbReference type="NCBI Taxonomy" id="1303518"/>
    <lineage>
        <taxon>Bacteria</taxon>
        <taxon>Bacillati</taxon>
        <taxon>Armatimonadota</taxon>
        <taxon>Chthonomonadia</taxon>
        <taxon>Chthonomonadales</taxon>
        <taxon>Chthonomonadaceae</taxon>
        <taxon>Chthonomonas</taxon>
    </lineage>
</organism>
<dbReference type="GO" id="GO:0016491">
    <property type="term" value="F:oxidoreductase activity"/>
    <property type="evidence" value="ECO:0007669"/>
    <property type="project" value="UniProtKB-KW"/>
</dbReference>
<dbReference type="InterPro" id="IPR023210">
    <property type="entry name" value="NADP_OxRdtase_dom"/>
</dbReference>
<dbReference type="PANTHER" id="PTHR43364:SF4">
    <property type="entry name" value="NAD(P)-LINKED OXIDOREDUCTASE SUPERFAMILY PROTEIN"/>
    <property type="match status" value="1"/>
</dbReference>
<reference evidence="4" key="1">
    <citation type="submission" date="2013-03" db="EMBL/GenBank/DDBJ databases">
        <title>Genome sequence of Chthonomonas calidirosea, the first sequenced genome from the Armatimonadetes phylum (formally candidate division OP10).</title>
        <authorList>
            <person name="Lee K.C.Y."/>
            <person name="Morgan X.C."/>
            <person name="Dunfield P.F."/>
            <person name="Tamas I."/>
            <person name="Houghton K.M."/>
            <person name="Vyssotski M."/>
            <person name="Ryan J.L.J."/>
            <person name="Lagutin K."/>
            <person name="McDonald I.R."/>
            <person name="Stott M.B."/>
        </authorList>
    </citation>
    <scope>NUCLEOTIDE SEQUENCE [LARGE SCALE GENOMIC DNA]</scope>
    <source>
        <strain evidence="4">DSM 23976 / ICMP 18418 / T49</strain>
    </source>
</reference>
<proteinExistence type="predicted"/>
<name>S0EUS9_CHTCT</name>
<accession>S0EUS9</accession>
<dbReference type="InterPro" id="IPR050523">
    <property type="entry name" value="AKR_Detox_Biosynth"/>
</dbReference>
<keyword evidence="4" id="KW-1185">Reference proteome</keyword>
<evidence type="ECO:0000313" key="4">
    <source>
        <dbReference type="Proteomes" id="UP000014227"/>
    </source>
</evidence>
<dbReference type="EMBL" id="HF951689">
    <property type="protein sequence ID" value="CCW34102.1"/>
    <property type="molecule type" value="Genomic_DNA"/>
</dbReference>
<evidence type="ECO:0000256" key="1">
    <source>
        <dbReference type="ARBA" id="ARBA00023002"/>
    </source>
</evidence>
<dbReference type="RefSeq" id="WP_016481666.1">
    <property type="nucleotide sequence ID" value="NC_021487.1"/>
</dbReference>
<dbReference type="GO" id="GO:0005829">
    <property type="term" value="C:cytosol"/>
    <property type="evidence" value="ECO:0007669"/>
    <property type="project" value="TreeGrafter"/>
</dbReference>
<protein>
    <submittedName>
        <fullName evidence="3">Predicted oxidoreductases (Related to aryl-alcohol dehydrogenases)</fullName>
    </submittedName>
</protein>
<dbReference type="InParanoid" id="S0EUS9"/>
<dbReference type="STRING" id="454171.CP488_00892"/>
<dbReference type="OrthoDB" id="9804790at2"/>
<keyword evidence="1" id="KW-0560">Oxidoreductase</keyword>
<dbReference type="CDD" id="cd19082">
    <property type="entry name" value="AKR_AKR10A1_2"/>
    <property type="match status" value="1"/>
</dbReference>
<dbReference type="SUPFAM" id="SSF51430">
    <property type="entry name" value="NAD(P)-linked oxidoreductase"/>
    <property type="match status" value="1"/>
</dbReference>
<evidence type="ECO:0000313" key="3">
    <source>
        <dbReference type="EMBL" id="CCW34102.1"/>
    </source>
</evidence>
<dbReference type="PANTHER" id="PTHR43364">
    <property type="entry name" value="NADH-SPECIFIC METHYLGLYOXAL REDUCTASE-RELATED"/>
    <property type="match status" value="1"/>
</dbReference>
<dbReference type="InterPro" id="IPR036812">
    <property type="entry name" value="NAD(P)_OxRdtase_dom_sf"/>
</dbReference>
<dbReference type="HOGENOM" id="CLU_023205_2_0_0"/>
<dbReference type="Pfam" id="PF00248">
    <property type="entry name" value="Aldo_ket_red"/>
    <property type="match status" value="1"/>
</dbReference>
<evidence type="ECO:0000259" key="2">
    <source>
        <dbReference type="Pfam" id="PF00248"/>
    </source>
</evidence>
<feature type="domain" description="NADP-dependent oxidoreductase" evidence="2">
    <location>
        <begin position="16"/>
        <end position="315"/>
    </location>
</feature>
<sequence>MALINIPGTDLYPSTICLGTGEFGTSLDRESSFRILDAYVECGGNFIDTAHVYGDWVPGERGLSEKTIGAWIQSRKNRDQIILATKGGHWDLQAPHVSRVTPKEIVKDLDESLQFLQTDIIDLYWLHRDDPDVPYEAIIETLNAQREAGKLRWFGASNWRTPRLRAANAYAKSHGLQGFVADQVLWNAAVLAKYPYGDPTVGWMDEERFFFHEETGMAAVPFQSQAYGLFHRMANGTLHEMNPGFLSFYRLPETSRRFHRMQRLAQETGLTITQIVLGYLRGQPFPTIPIVGCRSVAQVRDSMTAADIALTADQILFIAHG</sequence>
<dbReference type="Gene3D" id="3.20.20.100">
    <property type="entry name" value="NADP-dependent oxidoreductase domain"/>
    <property type="match status" value="1"/>
</dbReference>
<dbReference type="eggNOG" id="COG0667">
    <property type="taxonomic scope" value="Bacteria"/>
</dbReference>